<proteinExistence type="predicted"/>
<dbReference type="InterPro" id="IPR009384">
    <property type="entry name" value="SwrD-like"/>
</dbReference>
<dbReference type="Proteomes" id="UP000007257">
    <property type="component" value="Plasmid pRAHAQ01"/>
</dbReference>
<evidence type="ECO:0000313" key="2">
    <source>
        <dbReference type="Proteomes" id="UP000007257"/>
    </source>
</evidence>
<gene>
    <name evidence="1" type="ordered locus">Rahaq_4973</name>
</gene>
<reference evidence="2" key="1">
    <citation type="submission" date="2011-01" db="EMBL/GenBank/DDBJ databases">
        <title>Complete sequence of plasmid1 of Rahnella sp. Y9602.</title>
        <authorList>
            <consortium name="US DOE Joint Genome Institute"/>
            <person name="Lucas S."/>
            <person name="Copeland A."/>
            <person name="Lapidus A."/>
            <person name="Cheng J.-F."/>
            <person name="Goodwin L."/>
            <person name="Pitluck S."/>
            <person name="Lu M."/>
            <person name="Detter J.C."/>
            <person name="Han C."/>
            <person name="Tapia R."/>
            <person name="Land M."/>
            <person name="Hauser L."/>
            <person name="Kyrpides N."/>
            <person name="Ivanova N."/>
            <person name="Ovchinnikova G."/>
            <person name="Pagani I."/>
            <person name="Sobecky P.A."/>
            <person name="Martinez R.J."/>
            <person name="Woyke T."/>
        </authorList>
    </citation>
    <scope>NUCLEOTIDE SEQUENCE [LARGE SCALE GENOMIC DNA]</scope>
    <source>
        <strain evidence="2">Y9602</strain>
        <plasmid evidence="2">pRAHAQ01</plasmid>
    </source>
</reference>
<dbReference type="AlphaFoldDB" id="A0A0H3FNS8"/>
<keyword evidence="1" id="KW-0614">Plasmid</keyword>
<dbReference type="OrthoDB" id="6631098at2"/>
<name>A0A0H3FNS8_RAHSY</name>
<geneLocation type="plasmid" evidence="1 2">
    <name>pRAHAQ01</name>
</geneLocation>
<accession>A0A0H3FNS8</accession>
<dbReference type="RefSeq" id="WP_013578229.1">
    <property type="nucleotide sequence ID" value="NC_015062.1"/>
</dbReference>
<dbReference type="HOGENOM" id="CLU_186708_0_0_6"/>
<dbReference type="EMBL" id="CP002506">
    <property type="protein sequence ID" value="ADW76548.1"/>
    <property type="molecule type" value="Genomic_DNA"/>
</dbReference>
<organism evidence="1 2">
    <name type="scientific">Rahnella sp. (strain Y9602)</name>
    <dbReference type="NCBI Taxonomy" id="2703885"/>
    <lineage>
        <taxon>Bacteria</taxon>
        <taxon>Pseudomonadati</taxon>
        <taxon>Pseudomonadota</taxon>
        <taxon>Gammaproteobacteria</taxon>
        <taxon>Enterobacterales</taxon>
        <taxon>Yersiniaceae</taxon>
        <taxon>Rahnella</taxon>
    </lineage>
</organism>
<sequence>MIIKLSQQVIYGWEDGAKYEPVWVNTNLIESMSWAGLTHIKMSSGDKIKVKEPIEEILQFLKEQPHD</sequence>
<protein>
    <submittedName>
        <fullName evidence="1">Uncharacterized protein</fullName>
    </submittedName>
</protein>
<reference evidence="1 2" key="2">
    <citation type="journal article" date="2012" name="J. Bacteriol.">
        <title>Complete Genome Sequence of Rahnella sp. Strain Y9602, a Gammaproteobacterium Isolate from Metal- and Radionuclide-Contaminated Soil.</title>
        <authorList>
            <person name="Martinez R.J."/>
            <person name="Bruce D."/>
            <person name="Detter C."/>
            <person name="Goodwin L.A."/>
            <person name="Han J."/>
            <person name="Han C.S."/>
            <person name="Held B."/>
            <person name="Land M.L."/>
            <person name="Mikhailova N."/>
            <person name="Nolan M."/>
            <person name="Pennacchio L."/>
            <person name="Pitluck S."/>
            <person name="Tapia R."/>
            <person name="Woyke T."/>
            <person name="Sobecky P.A."/>
        </authorList>
    </citation>
    <scope>NUCLEOTIDE SEQUENCE [LARGE SCALE GENOMIC DNA]</scope>
    <source>
        <strain evidence="1 2">Y9602</strain>
        <plasmid evidence="1 2">pRAHAQ01</plasmid>
    </source>
</reference>
<dbReference type="Pfam" id="PF06289">
    <property type="entry name" value="FlbD"/>
    <property type="match status" value="1"/>
</dbReference>
<dbReference type="KEGG" id="rah:Rahaq_4973"/>
<evidence type="ECO:0000313" key="1">
    <source>
        <dbReference type="EMBL" id="ADW76548.1"/>
    </source>
</evidence>